<name>A0A921IRH5_9ACTN</name>
<dbReference type="Gene3D" id="3.40.50.300">
    <property type="entry name" value="P-loop containing nucleotide triphosphate hydrolases"/>
    <property type="match status" value="2"/>
</dbReference>
<dbReference type="EMBL" id="DYVF01000049">
    <property type="protein sequence ID" value="HJG31383.1"/>
    <property type="molecule type" value="Genomic_DNA"/>
</dbReference>
<reference evidence="10" key="2">
    <citation type="submission" date="2021-09" db="EMBL/GenBank/DDBJ databases">
        <authorList>
            <person name="Gilroy R."/>
        </authorList>
    </citation>
    <scope>NUCLEOTIDE SEQUENCE</scope>
    <source>
        <strain evidence="10">ChiGjej2B2-7701</strain>
    </source>
</reference>
<protein>
    <submittedName>
        <fullName evidence="10">Energy-coupling factor transporter ATPase</fullName>
    </submittedName>
</protein>
<dbReference type="PANTHER" id="PTHR43553">
    <property type="entry name" value="HEAVY METAL TRANSPORTER"/>
    <property type="match status" value="1"/>
</dbReference>
<dbReference type="InterPro" id="IPR050095">
    <property type="entry name" value="ECF_ABC_transporter_ATP-bd"/>
</dbReference>
<dbReference type="GO" id="GO:0043190">
    <property type="term" value="C:ATP-binding cassette (ABC) transporter complex"/>
    <property type="evidence" value="ECO:0007669"/>
    <property type="project" value="TreeGrafter"/>
</dbReference>
<dbReference type="InterPro" id="IPR030947">
    <property type="entry name" value="EcfA_1"/>
</dbReference>
<organism evidence="10 11">
    <name type="scientific">Collinsella ihumii</name>
    <dbReference type="NCBI Taxonomy" id="1720204"/>
    <lineage>
        <taxon>Bacteria</taxon>
        <taxon>Bacillati</taxon>
        <taxon>Actinomycetota</taxon>
        <taxon>Coriobacteriia</taxon>
        <taxon>Coriobacteriales</taxon>
        <taxon>Coriobacteriaceae</taxon>
        <taxon>Collinsella</taxon>
    </lineage>
</organism>
<dbReference type="PANTHER" id="PTHR43553:SF27">
    <property type="entry name" value="ENERGY-COUPLING FACTOR TRANSPORTER ATP-BINDING PROTEIN ECFA2"/>
    <property type="match status" value="1"/>
</dbReference>
<dbReference type="PROSITE" id="PS00211">
    <property type="entry name" value="ABC_TRANSPORTER_1"/>
    <property type="match status" value="1"/>
</dbReference>
<dbReference type="SMART" id="SM00382">
    <property type="entry name" value="AAA"/>
    <property type="match status" value="2"/>
</dbReference>
<evidence type="ECO:0000313" key="10">
    <source>
        <dbReference type="EMBL" id="HJG31383.1"/>
    </source>
</evidence>
<dbReference type="NCBIfam" id="NF010167">
    <property type="entry name" value="PRK13648.1"/>
    <property type="match status" value="2"/>
</dbReference>
<dbReference type="InterPro" id="IPR017871">
    <property type="entry name" value="ABC_transporter-like_CS"/>
</dbReference>
<keyword evidence="6" id="KW-0067">ATP-binding</keyword>
<comment type="caution">
    <text evidence="10">The sequence shown here is derived from an EMBL/GenBank/DDBJ whole genome shotgun (WGS) entry which is preliminary data.</text>
</comment>
<keyword evidence="5" id="KW-0547">Nucleotide-binding</keyword>
<dbReference type="AlphaFoldDB" id="A0A921IRH5"/>
<keyword evidence="8" id="KW-0472">Membrane</keyword>
<evidence type="ECO:0000256" key="6">
    <source>
        <dbReference type="ARBA" id="ARBA00022840"/>
    </source>
</evidence>
<dbReference type="Proteomes" id="UP000746751">
    <property type="component" value="Unassembled WGS sequence"/>
</dbReference>
<evidence type="ECO:0000256" key="8">
    <source>
        <dbReference type="ARBA" id="ARBA00023136"/>
    </source>
</evidence>
<accession>A0A921IRH5</accession>
<dbReference type="GO" id="GO:0005524">
    <property type="term" value="F:ATP binding"/>
    <property type="evidence" value="ECO:0007669"/>
    <property type="project" value="UniProtKB-KW"/>
</dbReference>
<evidence type="ECO:0000313" key="11">
    <source>
        <dbReference type="Proteomes" id="UP000746751"/>
    </source>
</evidence>
<dbReference type="GO" id="GO:0042626">
    <property type="term" value="F:ATPase-coupled transmembrane transporter activity"/>
    <property type="evidence" value="ECO:0007669"/>
    <property type="project" value="TreeGrafter"/>
</dbReference>
<evidence type="ECO:0000256" key="2">
    <source>
        <dbReference type="ARBA" id="ARBA00005417"/>
    </source>
</evidence>
<dbReference type="InterPro" id="IPR015856">
    <property type="entry name" value="ABC_transpr_CbiO/EcfA_su"/>
</dbReference>
<comment type="subcellular location">
    <subcellularLocation>
        <location evidence="1">Cell membrane</location>
        <topology evidence="1">Peripheral membrane protein</topology>
    </subcellularLocation>
</comment>
<dbReference type="NCBIfam" id="TIGR04520">
    <property type="entry name" value="ECF_ATPase_1"/>
    <property type="match status" value="1"/>
</dbReference>
<dbReference type="InterPro" id="IPR003593">
    <property type="entry name" value="AAA+_ATPase"/>
</dbReference>
<keyword evidence="3" id="KW-0813">Transport</keyword>
<dbReference type="Pfam" id="PF00005">
    <property type="entry name" value="ABC_tran"/>
    <property type="match status" value="2"/>
</dbReference>
<keyword evidence="7" id="KW-1278">Translocase</keyword>
<dbReference type="PROSITE" id="PS50893">
    <property type="entry name" value="ABC_TRANSPORTER_2"/>
    <property type="match status" value="2"/>
</dbReference>
<comment type="similarity">
    <text evidence="2">Belongs to the ABC transporter superfamily.</text>
</comment>
<dbReference type="InterPro" id="IPR003439">
    <property type="entry name" value="ABC_transporter-like_ATP-bd"/>
</dbReference>
<evidence type="ECO:0000256" key="4">
    <source>
        <dbReference type="ARBA" id="ARBA00022475"/>
    </source>
</evidence>
<keyword evidence="4" id="KW-1003">Cell membrane</keyword>
<feature type="domain" description="ABC transporter" evidence="9">
    <location>
        <begin position="2"/>
        <end position="235"/>
    </location>
</feature>
<evidence type="ECO:0000256" key="7">
    <source>
        <dbReference type="ARBA" id="ARBA00022967"/>
    </source>
</evidence>
<proteinExistence type="inferred from homology"/>
<gene>
    <name evidence="10" type="ORF">K8U80_08325</name>
</gene>
<dbReference type="SUPFAM" id="SSF52540">
    <property type="entry name" value="P-loop containing nucleoside triphosphate hydrolases"/>
    <property type="match status" value="2"/>
</dbReference>
<sequence>MICCENVGYSYDGRTRALDGVSLSIEDGEFVCILGGNGSGKSTLAKHLNALLVPDEGRVTVMGLDTADPEYVYDIRSAVGLVFQNPDDQLVATLVEDDVAFGPENLGIEPAQISERVRDALREVGLMSFERHETHALSGGQKQRVAIAGVLAMHPSVLVLDEASAMLDPRGRAGLMRVCRELHAQGMTIVMVTHFMEEAALADRVVVLDRGRIALEGASADVLARAEVLERLDLEVPPSCRLGLALRSRGVDVTPHVDEGAMIDEIAGMLDGVSCGPGDGSDAASASDAGAVSQDRAEACLSFEHVSYSYEASVRERAAKRRRPRAKKQAVWGNDPDAVWALHNVDVTIRRGEFVGLAGHTGSGKSTLIQHMNGLVHPTMGRVVAYGENLADRRASARIKTKVGLVFQYPEHQLFATTVYDDVAFGPRNLGFSADEVDARVRRSLEQVGLSFDELAGKSPFELSGGQQRRCAFAGVLAMEPEVLVLDEPAAGLDPAARHEFLQLIAGLHEQGLTVVMSSHSMDDLAAYCDRVVVLNEGSVFMSGTPRDVFTQADRLRGVGLGVPAAQRMACALAARGVPLATSRLYDVDGLADDIALLIKGAAR</sequence>
<dbReference type="FunFam" id="3.40.50.300:FF:000224">
    <property type="entry name" value="Energy-coupling factor transporter ATP-binding protein EcfA"/>
    <property type="match status" value="2"/>
</dbReference>
<evidence type="ECO:0000256" key="3">
    <source>
        <dbReference type="ARBA" id="ARBA00022448"/>
    </source>
</evidence>
<feature type="domain" description="ABC transporter" evidence="9">
    <location>
        <begin position="326"/>
        <end position="562"/>
    </location>
</feature>
<dbReference type="CDD" id="cd03225">
    <property type="entry name" value="ABC_cobalt_CbiO_domain1"/>
    <property type="match status" value="2"/>
</dbReference>
<evidence type="ECO:0000259" key="9">
    <source>
        <dbReference type="PROSITE" id="PS50893"/>
    </source>
</evidence>
<evidence type="ECO:0000256" key="5">
    <source>
        <dbReference type="ARBA" id="ARBA00022741"/>
    </source>
</evidence>
<reference evidence="10" key="1">
    <citation type="journal article" date="2021" name="PeerJ">
        <title>Extensive microbial diversity within the chicken gut microbiome revealed by metagenomics and culture.</title>
        <authorList>
            <person name="Gilroy R."/>
            <person name="Ravi A."/>
            <person name="Getino M."/>
            <person name="Pursley I."/>
            <person name="Horton D.L."/>
            <person name="Alikhan N.F."/>
            <person name="Baker D."/>
            <person name="Gharbi K."/>
            <person name="Hall N."/>
            <person name="Watson M."/>
            <person name="Adriaenssens E.M."/>
            <person name="Foster-Nyarko E."/>
            <person name="Jarju S."/>
            <person name="Secka A."/>
            <person name="Antonio M."/>
            <person name="Oren A."/>
            <person name="Chaudhuri R.R."/>
            <person name="La Ragione R."/>
            <person name="Hildebrand F."/>
            <person name="Pallen M.J."/>
        </authorList>
    </citation>
    <scope>NUCLEOTIDE SEQUENCE</scope>
    <source>
        <strain evidence="10">ChiGjej2B2-7701</strain>
    </source>
</reference>
<dbReference type="GO" id="GO:0016887">
    <property type="term" value="F:ATP hydrolysis activity"/>
    <property type="evidence" value="ECO:0007669"/>
    <property type="project" value="InterPro"/>
</dbReference>
<dbReference type="InterPro" id="IPR027417">
    <property type="entry name" value="P-loop_NTPase"/>
</dbReference>
<evidence type="ECO:0000256" key="1">
    <source>
        <dbReference type="ARBA" id="ARBA00004202"/>
    </source>
</evidence>